<evidence type="ECO:0000313" key="13">
    <source>
        <dbReference type="Proteomes" id="UP001500957"/>
    </source>
</evidence>
<evidence type="ECO:0000256" key="10">
    <source>
        <dbReference type="ARBA" id="ARBA00048997"/>
    </source>
</evidence>
<dbReference type="EMBL" id="BAAAHE010000049">
    <property type="protein sequence ID" value="GAA0636341.1"/>
    <property type="molecule type" value="Genomic_DNA"/>
</dbReference>
<comment type="cofactor">
    <cofactor evidence="2">
        <name>Mg(2+)</name>
        <dbReference type="ChEBI" id="CHEBI:18420"/>
    </cofactor>
</comment>
<reference evidence="13" key="1">
    <citation type="journal article" date="2019" name="Int. J. Syst. Evol. Microbiol.">
        <title>The Global Catalogue of Microorganisms (GCM) 10K type strain sequencing project: providing services to taxonomists for standard genome sequencing and annotation.</title>
        <authorList>
            <consortium name="The Broad Institute Genomics Platform"/>
            <consortium name="The Broad Institute Genome Sequencing Center for Infectious Disease"/>
            <person name="Wu L."/>
            <person name="Ma J."/>
        </authorList>
    </citation>
    <scope>NUCLEOTIDE SEQUENCE [LARGE SCALE GENOMIC DNA]</scope>
    <source>
        <strain evidence="13">JCM 10671</strain>
    </source>
</reference>
<comment type="cofactor">
    <cofactor evidence="1">
        <name>Mn(2+)</name>
        <dbReference type="ChEBI" id="CHEBI:29035"/>
    </cofactor>
</comment>
<sequence length="234" mass="24687">MPAVAVVIPAKDESARVATTVRAAAQIPGVDLVLVVDDGSSDDTAAVAAAAGARVISHSRNRGKAAAMETGAAAVGGLDDPHDPRLLLFLDADLEGTAAAATVLVPPVADGVADMTIATLPPQRTAGGGHGFVVRAARAGIERATGFRPVQPLSGQRCLTRPAFEAARPLARGFGVETALTIDLLRAGFRVHEVECDLHHRVTGKDWRGRLHRFRQYLHVQRALVRYRGRNQGH</sequence>
<feature type="domain" description="Glycosyltransferase 2-like" evidence="11">
    <location>
        <begin position="6"/>
        <end position="121"/>
    </location>
</feature>
<proteinExistence type="inferred from homology"/>
<keyword evidence="6" id="KW-0460">Magnesium</keyword>
<evidence type="ECO:0000259" key="11">
    <source>
        <dbReference type="Pfam" id="PF00535"/>
    </source>
</evidence>
<dbReference type="Proteomes" id="UP001500957">
    <property type="component" value="Unassembled WGS sequence"/>
</dbReference>
<evidence type="ECO:0000256" key="1">
    <source>
        <dbReference type="ARBA" id="ARBA00001936"/>
    </source>
</evidence>
<evidence type="ECO:0000256" key="6">
    <source>
        <dbReference type="ARBA" id="ARBA00022842"/>
    </source>
</evidence>
<evidence type="ECO:0000256" key="5">
    <source>
        <dbReference type="ARBA" id="ARBA00022679"/>
    </source>
</evidence>
<dbReference type="InterPro" id="IPR029044">
    <property type="entry name" value="Nucleotide-diphossugar_trans"/>
</dbReference>
<dbReference type="PANTHER" id="PTHR48090:SF10">
    <property type="entry name" value="GLUCOSYL-3-PHOSPHOGLYCERATE SYNTHASE"/>
    <property type="match status" value="1"/>
</dbReference>
<evidence type="ECO:0000313" key="12">
    <source>
        <dbReference type="EMBL" id="GAA0636341.1"/>
    </source>
</evidence>
<dbReference type="Pfam" id="PF00535">
    <property type="entry name" value="Glycos_transf_2"/>
    <property type="match status" value="1"/>
</dbReference>
<dbReference type="InterPro" id="IPR001173">
    <property type="entry name" value="Glyco_trans_2-like"/>
</dbReference>
<accession>A0ABP3SKU1</accession>
<gene>
    <name evidence="12" type="ORF">GCM10009547_45800</name>
</gene>
<keyword evidence="5" id="KW-0808">Transferase</keyword>
<dbReference type="EC" id="2.4.1.266" evidence="7"/>
<keyword evidence="4" id="KW-0328">Glycosyltransferase</keyword>
<protein>
    <recommendedName>
        <fullName evidence="8">Glucosyl-3-phosphoglycerate synthase</fullName>
        <ecNumber evidence="7">2.4.1.266</ecNumber>
    </recommendedName>
</protein>
<comment type="catalytic activity">
    <reaction evidence="9">
        <text>(2R)-3-phosphoglycerate + UDP-alpha-D-glucose = (2R)-2-O-(alpha-D-glucopyranosyl)-3-phospho-glycerate + UDP + H(+)</text>
        <dbReference type="Rhea" id="RHEA:31319"/>
        <dbReference type="ChEBI" id="CHEBI:15378"/>
        <dbReference type="ChEBI" id="CHEBI:58223"/>
        <dbReference type="ChEBI" id="CHEBI:58272"/>
        <dbReference type="ChEBI" id="CHEBI:58885"/>
        <dbReference type="ChEBI" id="CHEBI:62600"/>
        <dbReference type="EC" id="2.4.1.266"/>
    </reaction>
    <physiologicalReaction direction="left-to-right" evidence="9">
        <dbReference type="Rhea" id="RHEA:31320"/>
    </physiologicalReaction>
</comment>
<dbReference type="PANTHER" id="PTHR48090">
    <property type="entry name" value="UNDECAPRENYL-PHOSPHATE 4-DEOXY-4-FORMAMIDO-L-ARABINOSE TRANSFERASE-RELATED"/>
    <property type="match status" value="1"/>
</dbReference>
<organism evidence="12 13">
    <name type="scientific">Sporichthya brevicatena</name>
    <dbReference type="NCBI Taxonomy" id="171442"/>
    <lineage>
        <taxon>Bacteria</taxon>
        <taxon>Bacillati</taxon>
        <taxon>Actinomycetota</taxon>
        <taxon>Actinomycetes</taxon>
        <taxon>Sporichthyales</taxon>
        <taxon>Sporichthyaceae</taxon>
        <taxon>Sporichthya</taxon>
    </lineage>
</organism>
<comment type="caution">
    <text evidence="12">The sequence shown here is derived from an EMBL/GenBank/DDBJ whole genome shotgun (WGS) entry which is preliminary data.</text>
</comment>
<comment type="catalytic activity">
    <reaction evidence="10">
        <text>an NDP-alpha-D-glucose + (2R)-3-phosphoglycerate = (2R)-2-O-(alpha-D-glucopyranosyl)-3-phospho-glycerate + a ribonucleoside 5'-diphosphate + H(+)</text>
        <dbReference type="Rhea" id="RHEA:47244"/>
        <dbReference type="ChEBI" id="CHEBI:15378"/>
        <dbReference type="ChEBI" id="CHEBI:57930"/>
        <dbReference type="ChEBI" id="CHEBI:58272"/>
        <dbReference type="ChEBI" id="CHEBI:62600"/>
        <dbReference type="ChEBI" id="CHEBI:76533"/>
        <dbReference type="EC" id="2.4.1.266"/>
    </reaction>
    <physiologicalReaction direction="left-to-right" evidence="10">
        <dbReference type="Rhea" id="RHEA:47245"/>
    </physiologicalReaction>
</comment>
<evidence type="ECO:0000256" key="7">
    <source>
        <dbReference type="ARBA" id="ARBA00039022"/>
    </source>
</evidence>
<evidence type="ECO:0000256" key="4">
    <source>
        <dbReference type="ARBA" id="ARBA00022676"/>
    </source>
</evidence>
<dbReference type="InterPro" id="IPR050256">
    <property type="entry name" value="Glycosyltransferase_2"/>
</dbReference>
<comment type="similarity">
    <text evidence="3">Belongs to the glycosyltransferase 2 family.</text>
</comment>
<name>A0ABP3SKU1_9ACTN</name>
<dbReference type="RefSeq" id="WP_344609198.1">
    <property type="nucleotide sequence ID" value="NZ_BAAAHE010000049.1"/>
</dbReference>
<evidence type="ECO:0000256" key="9">
    <source>
        <dbReference type="ARBA" id="ARBA00048689"/>
    </source>
</evidence>
<evidence type="ECO:0000256" key="3">
    <source>
        <dbReference type="ARBA" id="ARBA00006739"/>
    </source>
</evidence>
<evidence type="ECO:0000256" key="2">
    <source>
        <dbReference type="ARBA" id="ARBA00001946"/>
    </source>
</evidence>
<evidence type="ECO:0000256" key="8">
    <source>
        <dbReference type="ARBA" id="ARBA00040894"/>
    </source>
</evidence>
<dbReference type="SUPFAM" id="SSF53448">
    <property type="entry name" value="Nucleotide-diphospho-sugar transferases"/>
    <property type="match status" value="1"/>
</dbReference>
<keyword evidence="13" id="KW-1185">Reference proteome</keyword>
<dbReference type="Gene3D" id="3.90.550.10">
    <property type="entry name" value="Spore Coat Polysaccharide Biosynthesis Protein SpsA, Chain A"/>
    <property type="match status" value="1"/>
</dbReference>